<dbReference type="RefSeq" id="WP_111372691.1">
    <property type="nucleotide sequence ID" value="NZ_CP029480.1"/>
</dbReference>
<accession>A0A2Z4GDX6</accession>
<organism evidence="1 2">
    <name type="scientific">Arcticibacterium luteifluviistationis</name>
    <dbReference type="NCBI Taxonomy" id="1784714"/>
    <lineage>
        <taxon>Bacteria</taxon>
        <taxon>Pseudomonadati</taxon>
        <taxon>Bacteroidota</taxon>
        <taxon>Cytophagia</taxon>
        <taxon>Cytophagales</taxon>
        <taxon>Leadbetterellaceae</taxon>
        <taxon>Arcticibacterium</taxon>
    </lineage>
</organism>
<gene>
    <name evidence="1" type="ORF">DJ013_14750</name>
</gene>
<keyword evidence="2" id="KW-1185">Reference proteome</keyword>
<protein>
    <submittedName>
        <fullName evidence="1">SusD/RagB family nutrient-binding outer membrane lipoprotein</fullName>
    </submittedName>
</protein>
<dbReference type="InterPro" id="IPR011990">
    <property type="entry name" value="TPR-like_helical_dom_sf"/>
</dbReference>
<dbReference type="AlphaFoldDB" id="A0A2Z4GDX6"/>
<keyword evidence="1" id="KW-0449">Lipoprotein</keyword>
<reference evidence="1 2" key="1">
    <citation type="submission" date="2018-05" db="EMBL/GenBank/DDBJ databases">
        <title>Complete genome sequence of Arcticibacterium luteifluviistationis SM1504T, a cytophagaceae bacterium isolated from Arctic surface seawater.</title>
        <authorList>
            <person name="Li Y."/>
            <person name="Qin Q.-L."/>
        </authorList>
    </citation>
    <scope>NUCLEOTIDE SEQUENCE [LARGE SCALE GENOMIC DNA]</scope>
    <source>
        <strain evidence="1 2">SM1504</strain>
    </source>
</reference>
<dbReference type="Pfam" id="PF12771">
    <property type="entry name" value="SusD-like_2"/>
    <property type="match status" value="1"/>
</dbReference>
<dbReference type="InterPro" id="IPR041662">
    <property type="entry name" value="SusD-like_2"/>
</dbReference>
<sequence>MKKILISFFSLLLINTSCNQDDLEKLNINPQAINEIDMNFLFTSAQLGTASGGDRGDNRYIDWRTNMGMFAHAIQHIANVGGGIAPGDKYSDNAEVNSAPWDFLYNGPLQSLTEVIIQTGPEGFQAGQRANLLQASRILRAYNFMRLTDYYGNIPYSEAMKGKSEGTFFPKFDSQESIYADLLKEVSEATVALSASAPDAGFANADLYYGGDIAKWKKFGNSLLLRMAMRVSNVDAAATTKYATQAISGGLMTSNADITKVDMDLGPSEWTNQNGISRAFADGDGGQPSPLSATLVNWLMTKNDPRLMILSGGVGGVDTVAANQKGLPNGLDTGTLQDFLGKTGANPMEEFSVINPLLLEDDESYVFMNYSEVEFLLAEAAERGIGGASDAAGHYAKGVKAAIQQYDLYDASFVVSDEVADAYIAANPYNGLESIGEQMWVSKFFNWWEAWADWKRTGFPKLTPVNYLGNITNGTIPRKLRIPNSELSTNPDNFQSGATLPNEYTTRVWWDVK</sequence>
<dbReference type="SUPFAM" id="SSF48452">
    <property type="entry name" value="TPR-like"/>
    <property type="match status" value="1"/>
</dbReference>
<dbReference type="Proteomes" id="UP000249873">
    <property type="component" value="Chromosome"/>
</dbReference>
<proteinExistence type="predicted"/>
<dbReference type="Gene3D" id="1.25.40.390">
    <property type="match status" value="1"/>
</dbReference>
<evidence type="ECO:0000313" key="1">
    <source>
        <dbReference type="EMBL" id="AWV99351.1"/>
    </source>
</evidence>
<evidence type="ECO:0000313" key="2">
    <source>
        <dbReference type="Proteomes" id="UP000249873"/>
    </source>
</evidence>
<name>A0A2Z4GDX6_9BACT</name>
<dbReference type="KEGG" id="als:DJ013_14750"/>
<dbReference type="EMBL" id="CP029480">
    <property type="protein sequence ID" value="AWV99351.1"/>
    <property type="molecule type" value="Genomic_DNA"/>
</dbReference>
<dbReference type="OrthoDB" id="843771at2"/>